<accession>A0AAU8FLX2</accession>
<evidence type="ECO:0000313" key="9">
    <source>
        <dbReference type="EMBL" id="XCH24552.1"/>
    </source>
</evidence>
<comment type="subcellular location">
    <subcellularLocation>
        <location evidence="1">Cell outer membrane</location>
    </subcellularLocation>
</comment>
<dbReference type="RefSeq" id="WP_353719867.1">
    <property type="nucleotide sequence ID" value="NZ_CP159289.1"/>
</dbReference>
<dbReference type="EMBL" id="CP159289">
    <property type="protein sequence ID" value="XCH24552.1"/>
    <property type="molecule type" value="Genomic_DNA"/>
</dbReference>
<dbReference type="InterPro" id="IPR012944">
    <property type="entry name" value="SusD_RagB_dom"/>
</dbReference>
<dbReference type="AlphaFoldDB" id="A0AAU8FLX2"/>
<organism evidence="9">
    <name type="scientific">Dyadobacter sp. 676</name>
    <dbReference type="NCBI Taxonomy" id="3088362"/>
    <lineage>
        <taxon>Bacteria</taxon>
        <taxon>Pseudomonadati</taxon>
        <taxon>Bacteroidota</taxon>
        <taxon>Cytophagia</taxon>
        <taxon>Cytophagales</taxon>
        <taxon>Spirosomataceae</taxon>
        <taxon>Dyadobacter</taxon>
    </lineage>
</organism>
<reference evidence="9" key="1">
    <citation type="submission" date="2024-06" db="EMBL/GenBank/DDBJ databases">
        <title>Sequencing and assembly of the genome of Dyadobacter sp. strain 676, a symbiont of Cyamopsis tetragonoloba.</title>
        <authorList>
            <person name="Guro P."/>
            <person name="Sazanova A."/>
            <person name="Kuznetsova I."/>
            <person name="Belimov A."/>
            <person name="Safronova V."/>
        </authorList>
    </citation>
    <scope>NUCLEOTIDE SEQUENCE</scope>
    <source>
        <strain evidence="9">676</strain>
    </source>
</reference>
<feature type="domain" description="RagB/SusD" evidence="7">
    <location>
        <begin position="328"/>
        <end position="473"/>
    </location>
</feature>
<proteinExistence type="inferred from homology"/>
<dbReference type="Pfam" id="PF14322">
    <property type="entry name" value="SusD-like_3"/>
    <property type="match status" value="1"/>
</dbReference>
<evidence type="ECO:0000256" key="2">
    <source>
        <dbReference type="ARBA" id="ARBA00006275"/>
    </source>
</evidence>
<evidence type="ECO:0000256" key="6">
    <source>
        <dbReference type="SAM" id="SignalP"/>
    </source>
</evidence>
<name>A0AAU8FLX2_9BACT</name>
<keyword evidence="3 6" id="KW-0732">Signal</keyword>
<evidence type="ECO:0000256" key="4">
    <source>
        <dbReference type="ARBA" id="ARBA00023136"/>
    </source>
</evidence>
<evidence type="ECO:0000256" key="1">
    <source>
        <dbReference type="ARBA" id="ARBA00004442"/>
    </source>
</evidence>
<evidence type="ECO:0000256" key="3">
    <source>
        <dbReference type="ARBA" id="ARBA00022729"/>
    </source>
</evidence>
<dbReference type="InterPro" id="IPR033985">
    <property type="entry name" value="SusD-like_N"/>
</dbReference>
<evidence type="ECO:0000259" key="7">
    <source>
        <dbReference type="Pfam" id="PF07980"/>
    </source>
</evidence>
<dbReference type="SUPFAM" id="SSF48452">
    <property type="entry name" value="TPR-like"/>
    <property type="match status" value="1"/>
</dbReference>
<dbReference type="GO" id="GO:0009279">
    <property type="term" value="C:cell outer membrane"/>
    <property type="evidence" value="ECO:0007669"/>
    <property type="project" value="UniProtKB-SubCell"/>
</dbReference>
<feature type="signal peptide" evidence="6">
    <location>
        <begin position="1"/>
        <end position="22"/>
    </location>
</feature>
<feature type="chain" id="PRO_5043482065" evidence="6">
    <location>
        <begin position="23"/>
        <end position="474"/>
    </location>
</feature>
<keyword evidence="5" id="KW-0998">Cell outer membrane</keyword>
<keyword evidence="4" id="KW-0472">Membrane</keyword>
<dbReference type="InterPro" id="IPR011990">
    <property type="entry name" value="TPR-like_helical_dom_sf"/>
</dbReference>
<gene>
    <name evidence="9" type="ORF">ABV298_30365</name>
</gene>
<comment type="similarity">
    <text evidence="2">Belongs to the SusD family.</text>
</comment>
<dbReference type="Pfam" id="PF07980">
    <property type="entry name" value="SusD_RagB"/>
    <property type="match status" value="1"/>
</dbReference>
<feature type="domain" description="SusD-like N-terminal" evidence="8">
    <location>
        <begin position="22"/>
        <end position="216"/>
    </location>
</feature>
<evidence type="ECO:0000259" key="8">
    <source>
        <dbReference type="Pfam" id="PF14322"/>
    </source>
</evidence>
<dbReference type="CDD" id="cd08977">
    <property type="entry name" value="SusD"/>
    <property type="match status" value="1"/>
</dbReference>
<protein>
    <submittedName>
        <fullName evidence="9">RagB/SusD family nutrient uptake outer membrane protein</fullName>
    </submittedName>
</protein>
<evidence type="ECO:0000256" key="5">
    <source>
        <dbReference type="ARBA" id="ARBA00023237"/>
    </source>
</evidence>
<sequence length="474" mass="53393">MKTRYRILFAALALLQAGCSDFVDLNPPTIVRQDQYFKTQADFAAAVNGLYSGLRGYYANFYLFAEIPSDNSEVNGYNLANADLDQLTWLTNTASIQTLWLSSYSTIARANIILDRIDAVPMDATIKEQFKGEARFVRALMYFNLVQFFGEVPLPLREITTEDEAYAYTRESTGKVYQQIQLDLQDAIKALPPGYDAANKGKATKGAAMGLLGKVYITNKQFAEGAAILKTLIESNNYTLLEKYEDVFRVDNSFNNEILFNVHYLGNGNSEGSNFSIAFAPFGSGTEITSGGNPAGSNQGTLDLFNAFETGDNRKNVSIARYPSSGDLYTRKFLDKPIANNEGNNDWPVLRYADVLLLYAEALNETGSSSEAVQPLNQVRKRAGLTGLTVASQAQLRELIQKERRVELCFEGHRWLDLLRTRQMLPVMTRYKENYKGKAYLVEYYEVDERKYRFPIPFRERSLNPALTQNEGYN</sequence>
<dbReference type="Gene3D" id="1.25.40.390">
    <property type="match status" value="1"/>
</dbReference>